<dbReference type="AlphaFoldDB" id="E1SQ94"/>
<reference evidence="1 2" key="1">
    <citation type="journal article" date="2010" name="Stand. Genomic Sci.">
        <title>Complete genome sequence of Ferrimonas balearica type strain (PAT).</title>
        <authorList>
            <person name="Nolan M."/>
            <person name="Sikorski J."/>
            <person name="Davenport K."/>
            <person name="Lucas S."/>
            <person name="Glavina Del Rio T."/>
            <person name="Tice H."/>
            <person name="Cheng J."/>
            <person name="Goodwin L."/>
            <person name="Pitluck S."/>
            <person name="Liolios K."/>
            <person name="Ivanova N."/>
            <person name="Mavromatis K."/>
            <person name="Ovchinnikova G."/>
            <person name="Pati A."/>
            <person name="Chen A."/>
            <person name="Palaniappan K."/>
            <person name="Land M."/>
            <person name="Hauser L."/>
            <person name="Chang Y."/>
            <person name="Jeffries C."/>
            <person name="Tapia R."/>
            <person name="Brettin T."/>
            <person name="Detter J."/>
            <person name="Han C."/>
            <person name="Yasawong M."/>
            <person name="Rohde M."/>
            <person name="Tindall B."/>
            <person name="Goker M."/>
            <person name="Woyke T."/>
            <person name="Bristow J."/>
            <person name="Eisen J."/>
            <person name="Markowitz V."/>
            <person name="Hugenholtz P."/>
            <person name="Kyrpides N."/>
            <person name="Klenk H."/>
            <person name="Lapidus A."/>
        </authorList>
    </citation>
    <scope>NUCLEOTIDE SEQUENCE [LARGE SCALE GENOMIC DNA]</scope>
    <source>
        <strain evidence="2">DSM 9799 / CCM 4581 / KCTC 23876 / PAT</strain>
    </source>
</reference>
<dbReference type="EMBL" id="CP002209">
    <property type="protein sequence ID" value="ADN77865.1"/>
    <property type="molecule type" value="Genomic_DNA"/>
</dbReference>
<dbReference type="STRING" id="550540.Fbal_3669"/>
<dbReference type="OrthoDB" id="6389032at2"/>
<gene>
    <name evidence="1" type="ordered locus">Fbal_3669</name>
</gene>
<dbReference type="InterPro" id="IPR022080">
    <property type="entry name" value="DUF3630"/>
</dbReference>
<keyword evidence="2" id="KW-1185">Reference proteome</keyword>
<proteinExistence type="predicted"/>
<dbReference type="GeneID" id="67184097"/>
<dbReference type="Proteomes" id="UP000006683">
    <property type="component" value="Chromosome"/>
</dbReference>
<dbReference type="KEGG" id="fbl:Fbal_3669"/>
<dbReference type="HOGENOM" id="CLU_2179943_0_0_6"/>
<organism evidence="1 2">
    <name type="scientific">Ferrimonas balearica (strain DSM 9799 / CCM 4581 / KCTC 23876 / PAT)</name>
    <dbReference type="NCBI Taxonomy" id="550540"/>
    <lineage>
        <taxon>Bacteria</taxon>
        <taxon>Pseudomonadati</taxon>
        <taxon>Pseudomonadota</taxon>
        <taxon>Gammaproteobacteria</taxon>
        <taxon>Alteromonadales</taxon>
        <taxon>Ferrimonadaceae</taxon>
        <taxon>Ferrimonas</taxon>
    </lineage>
</organism>
<evidence type="ECO:0000313" key="1">
    <source>
        <dbReference type="EMBL" id="ADN77865.1"/>
    </source>
</evidence>
<dbReference type="RefSeq" id="WP_013347170.1">
    <property type="nucleotide sequence ID" value="NC_014541.1"/>
</dbReference>
<protein>
    <recommendedName>
        <fullName evidence="3">DUF3630 family protein</fullName>
    </recommendedName>
</protein>
<sequence>MEPTVNALLLKLGRPQYSADRGQLLWPCPLTQEQAAEVAPQLMARLECQLGALEQGADRLFWPARFEDTVLGLQFEALCDSLWLEASDGALDGAETLAFLAAQVGAEHV</sequence>
<name>E1SQ94_FERBD</name>
<accession>E1SQ94</accession>
<evidence type="ECO:0008006" key="3">
    <source>
        <dbReference type="Google" id="ProtNLM"/>
    </source>
</evidence>
<evidence type="ECO:0000313" key="2">
    <source>
        <dbReference type="Proteomes" id="UP000006683"/>
    </source>
</evidence>
<dbReference type="Pfam" id="PF12305">
    <property type="entry name" value="DUF3630"/>
    <property type="match status" value="1"/>
</dbReference>